<comment type="subcellular location">
    <subcellularLocation>
        <location evidence="1">Membrane</location>
        <topology evidence="1">Multi-pass membrane protein</topology>
    </subcellularLocation>
</comment>
<dbReference type="GO" id="GO:1905515">
    <property type="term" value="P:non-motile cilium assembly"/>
    <property type="evidence" value="ECO:0007669"/>
    <property type="project" value="TreeGrafter"/>
</dbReference>
<feature type="transmembrane region" description="Helical" evidence="5">
    <location>
        <begin position="77"/>
        <end position="97"/>
    </location>
</feature>
<dbReference type="GO" id="GO:0016020">
    <property type="term" value="C:membrane"/>
    <property type="evidence" value="ECO:0007669"/>
    <property type="project" value="UniProtKB-SubCell"/>
</dbReference>
<feature type="transmembrane region" description="Helical" evidence="5">
    <location>
        <begin position="12"/>
        <end position="32"/>
    </location>
</feature>
<dbReference type="InterPro" id="IPR019184">
    <property type="entry name" value="Uncharacterised_TM-17"/>
</dbReference>
<evidence type="ECO:0000256" key="2">
    <source>
        <dbReference type="ARBA" id="ARBA00022692"/>
    </source>
</evidence>
<evidence type="ECO:0000256" key="5">
    <source>
        <dbReference type="SAM" id="Phobius"/>
    </source>
</evidence>
<keyword evidence="2 5" id="KW-0812">Transmembrane</keyword>
<dbReference type="PANTHER" id="PTHR13531">
    <property type="entry name" value="GEO07735P1-RELATED-RELATED"/>
    <property type="match status" value="1"/>
</dbReference>
<accession>A0A7S0NNM4</accession>
<dbReference type="Pfam" id="PF09799">
    <property type="entry name" value="Transmemb_17"/>
    <property type="match status" value="1"/>
</dbReference>
<evidence type="ECO:0000313" key="6">
    <source>
        <dbReference type="EMBL" id="CAD8523517.1"/>
    </source>
</evidence>
<sequence length="134" mass="15481">MAAPSLALEVFLYFGKLWDVVFWLISFMVFCYKGYNLPYPVNAYEMEFTYLFMYLLVEPPRLFLGSQGNKSVRAGPLWASMVLAGFVLFMHVYYIVAQTFVLRVDYWMNIISLAFLSAQFLLSGTQALDFMRGA</sequence>
<evidence type="ECO:0000256" key="3">
    <source>
        <dbReference type="ARBA" id="ARBA00022989"/>
    </source>
</evidence>
<evidence type="ECO:0000256" key="1">
    <source>
        <dbReference type="ARBA" id="ARBA00004141"/>
    </source>
</evidence>
<name>A0A7S0NNM4_MICPS</name>
<protein>
    <recommendedName>
        <fullName evidence="7">Transmembrane protein</fullName>
    </recommendedName>
</protein>
<dbReference type="EMBL" id="HBEQ01012725">
    <property type="protein sequence ID" value="CAD8523517.1"/>
    <property type="molecule type" value="Transcribed_RNA"/>
</dbReference>
<dbReference type="PANTHER" id="PTHR13531:SF0">
    <property type="entry name" value="GEO07735P1-RELATED"/>
    <property type="match status" value="1"/>
</dbReference>
<proteinExistence type="predicted"/>
<gene>
    <name evidence="6" type="ORF">MCOM1403_LOCUS10235</name>
</gene>
<evidence type="ECO:0000256" key="4">
    <source>
        <dbReference type="ARBA" id="ARBA00023136"/>
    </source>
</evidence>
<organism evidence="6">
    <name type="scientific">Micromonas pusilla</name>
    <name type="common">Picoplanktonic green alga</name>
    <name type="synonym">Chromulina pusilla</name>
    <dbReference type="NCBI Taxonomy" id="38833"/>
    <lineage>
        <taxon>Eukaryota</taxon>
        <taxon>Viridiplantae</taxon>
        <taxon>Chlorophyta</taxon>
        <taxon>Mamiellophyceae</taxon>
        <taxon>Mamiellales</taxon>
        <taxon>Mamiellaceae</taxon>
        <taxon>Micromonas</taxon>
    </lineage>
</organism>
<dbReference type="AlphaFoldDB" id="A0A7S0NNM4"/>
<dbReference type="GO" id="GO:0035869">
    <property type="term" value="C:ciliary transition zone"/>
    <property type="evidence" value="ECO:0007669"/>
    <property type="project" value="TreeGrafter"/>
</dbReference>
<keyword evidence="3 5" id="KW-1133">Transmembrane helix</keyword>
<evidence type="ECO:0008006" key="7">
    <source>
        <dbReference type="Google" id="ProtNLM"/>
    </source>
</evidence>
<reference evidence="6" key="1">
    <citation type="submission" date="2021-01" db="EMBL/GenBank/DDBJ databases">
        <authorList>
            <person name="Corre E."/>
            <person name="Pelletier E."/>
            <person name="Niang G."/>
            <person name="Scheremetjew M."/>
            <person name="Finn R."/>
            <person name="Kale V."/>
            <person name="Holt S."/>
            <person name="Cochrane G."/>
            <person name="Meng A."/>
            <person name="Brown T."/>
            <person name="Cohen L."/>
        </authorList>
    </citation>
    <scope>NUCLEOTIDE SEQUENCE</scope>
    <source>
        <strain evidence="6">CCMP1723</strain>
    </source>
</reference>
<keyword evidence="4 5" id="KW-0472">Membrane</keyword>
<feature type="transmembrane region" description="Helical" evidence="5">
    <location>
        <begin position="104"/>
        <end position="122"/>
    </location>
</feature>